<proteinExistence type="predicted"/>
<organism evidence="4 5">
    <name type="scientific">Enterococcus canintestini</name>
    <dbReference type="NCBI Taxonomy" id="317010"/>
    <lineage>
        <taxon>Bacteria</taxon>
        <taxon>Bacillati</taxon>
        <taxon>Bacillota</taxon>
        <taxon>Bacilli</taxon>
        <taxon>Lactobacillales</taxon>
        <taxon>Enterococcaceae</taxon>
        <taxon>Enterococcus</taxon>
    </lineage>
</organism>
<dbReference type="PANTHER" id="PTHR43479">
    <property type="entry name" value="ACREF/ENVCD OPERON REPRESSOR-RELATED"/>
    <property type="match status" value="1"/>
</dbReference>
<accession>A0A1L8R8P6</accession>
<name>A0A1L8R8P6_9ENTE</name>
<dbReference type="InterPro" id="IPR009057">
    <property type="entry name" value="Homeodomain-like_sf"/>
</dbReference>
<dbReference type="PROSITE" id="PS50977">
    <property type="entry name" value="HTH_TETR_2"/>
    <property type="match status" value="1"/>
</dbReference>
<reference evidence="4 5" key="1">
    <citation type="submission" date="2014-12" db="EMBL/GenBank/DDBJ databases">
        <title>Draft genome sequences of 29 type strains of Enterococci.</title>
        <authorList>
            <person name="Zhong Z."/>
            <person name="Sun Z."/>
            <person name="Liu W."/>
            <person name="Zhang W."/>
            <person name="Zhang H."/>
        </authorList>
    </citation>
    <scope>NUCLEOTIDE SEQUENCE [LARGE SCALE GENOMIC DNA]</scope>
    <source>
        <strain evidence="4 5">DSM 21207</strain>
    </source>
</reference>
<dbReference type="Gene3D" id="1.10.357.10">
    <property type="entry name" value="Tetracycline Repressor, domain 2"/>
    <property type="match status" value="1"/>
</dbReference>
<feature type="DNA-binding region" description="H-T-H motif" evidence="2">
    <location>
        <begin position="33"/>
        <end position="52"/>
    </location>
</feature>
<evidence type="ECO:0000313" key="5">
    <source>
        <dbReference type="Proteomes" id="UP000182835"/>
    </source>
</evidence>
<dbReference type="SUPFAM" id="SSF46689">
    <property type="entry name" value="Homeodomain-like"/>
    <property type="match status" value="1"/>
</dbReference>
<comment type="caution">
    <text evidence="4">The sequence shown here is derived from an EMBL/GenBank/DDBJ whole genome shotgun (WGS) entry which is preliminary data.</text>
</comment>
<protein>
    <recommendedName>
        <fullName evidence="3">HTH tetR-type domain-containing protein</fullName>
    </recommendedName>
</protein>
<dbReference type="EMBL" id="JXKG01000003">
    <property type="protein sequence ID" value="OJG16123.1"/>
    <property type="molecule type" value="Genomic_DNA"/>
</dbReference>
<dbReference type="STRING" id="317010.RU96_GL001620"/>
<dbReference type="InterPro" id="IPR050624">
    <property type="entry name" value="HTH-type_Tx_Regulator"/>
</dbReference>
<dbReference type="PANTHER" id="PTHR43479:SF7">
    <property type="entry name" value="TETR-FAMILY TRANSCRIPTIONAL REGULATOR"/>
    <property type="match status" value="1"/>
</dbReference>
<feature type="domain" description="HTH tetR-type" evidence="3">
    <location>
        <begin position="10"/>
        <end position="70"/>
    </location>
</feature>
<evidence type="ECO:0000256" key="1">
    <source>
        <dbReference type="ARBA" id="ARBA00023125"/>
    </source>
</evidence>
<dbReference type="InterPro" id="IPR039532">
    <property type="entry name" value="TetR_C_Firmicutes"/>
</dbReference>
<dbReference type="RefSeq" id="WP_071864144.1">
    <property type="nucleotide sequence ID" value="NZ_JBHLVQ010000033.1"/>
</dbReference>
<dbReference type="Pfam" id="PF14278">
    <property type="entry name" value="TetR_C_8"/>
    <property type="match status" value="1"/>
</dbReference>
<evidence type="ECO:0000259" key="3">
    <source>
        <dbReference type="PROSITE" id="PS50977"/>
    </source>
</evidence>
<evidence type="ECO:0000256" key="2">
    <source>
        <dbReference type="PROSITE-ProRule" id="PRU00335"/>
    </source>
</evidence>
<dbReference type="InterPro" id="IPR001647">
    <property type="entry name" value="HTH_TetR"/>
</dbReference>
<dbReference type="AlphaFoldDB" id="A0A1L8R8P6"/>
<dbReference type="Pfam" id="PF00440">
    <property type="entry name" value="TetR_N"/>
    <property type="match status" value="1"/>
</dbReference>
<dbReference type="Proteomes" id="UP000182835">
    <property type="component" value="Unassembled WGS sequence"/>
</dbReference>
<dbReference type="OrthoDB" id="9810250at2"/>
<keyword evidence="1 2" id="KW-0238">DNA-binding</keyword>
<evidence type="ECO:0000313" key="4">
    <source>
        <dbReference type="EMBL" id="OJG16123.1"/>
    </source>
</evidence>
<gene>
    <name evidence="4" type="ORF">RU96_GL001620</name>
</gene>
<sequence>MQSDKDIRYYRTKQRITEAMIQLLKEKNFNQITVKNICDAAGISRSGFYLHYLDKYDLVEKYQIELMHHINQLIENFPKTNMTRDSLLLYILDYFKDEGQLLALLISDHGSTEIQNQIKAVLKKNALDNVLSHLTIPVTSDLEKQYLVAFFSNALFGVLQEWVNHGQKESPEYIVNVINKIIAFDII</sequence>
<dbReference type="GO" id="GO:0003677">
    <property type="term" value="F:DNA binding"/>
    <property type="evidence" value="ECO:0007669"/>
    <property type="project" value="UniProtKB-UniRule"/>
</dbReference>